<feature type="region of interest" description="Disordered" evidence="1">
    <location>
        <begin position="18"/>
        <end position="44"/>
    </location>
</feature>
<evidence type="ECO:0000313" key="3">
    <source>
        <dbReference type="Proteomes" id="UP000265515"/>
    </source>
</evidence>
<feature type="compositionally biased region" description="Basic and acidic residues" evidence="1">
    <location>
        <begin position="230"/>
        <end position="274"/>
    </location>
</feature>
<comment type="caution">
    <text evidence="2">The sequence shown here is derived from an EMBL/GenBank/DDBJ whole genome shotgun (WGS) entry which is preliminary data.</text>
</comment>
<feature type="compositionally biased region" description="Basic and acidic residues" evidence="1">
    <location>
        <begin position="114"/>
        <end position="149"/>
    </location>
</feature>
<name>A0A388L144_CHABU</name>
<sequence>MAHPVPYYQPGYYPPPSYGWQGGWNQPGAPRPPSANKFPEPGNRAWFTKEHLELIEKWKARESSDGSKNSEKGESSGGSNAKSGKKGRQSTESENSEERLKSWISSTFGTSLKKISEKLDEIEVKSKTKRKTEVSEDNEEGKKELGSNEKRKRGVSSPALSKAKVRSRTRNTGGTVTVRQPRISISSDDEDSKAKIRSNCRIDVKHEQAVNGENKKLDEILTLLGAIAGKGKEEAQKERGGQGGEKREKEKEKEKEKEREEKEREKESESERKDKKGKGKATSDTEARNDTKGSVTGDETEAKMKEGDVIEYMKGRLDYYMAMNVKEVKALCVKRGLKVARKDKCAWEMTKQDAEQYTKLMNREDEDYSEESEDVDQENDESSEQSVDEDSSGIAEN</sequence>
<feature type="region of interest" description="Disordered" evidence="1">
    <location>
        <begin position="352"/>
        <end position="397"/>
    </location>
</feature>
<feature type="compositionally biased region" description="Basic and acidic residues" evidence="1">
    <location>
        <begin position="200"/>
        <end position="219"/>
    </location>
</feature>
<evidence type="ECO:0000256" key="1">
    <source>
        <dbReference type="SAM" id="MobiDB-lite"/>
    </source>
</evidence>
<accession>A0A388L144</accession>
<keyword evidence="3" id="KW-1185">Reference proteome</keyword>
<reference evidence="2 3" key="1">
    <citation type="journal article" date="2018" name="Cell">
        <title>The Chara Genome: Secondary Complexity and Implications for Plant Terrestrialization.</title>
        <authorList>
            <person name="Nishiyama T."/>
            <person name="Sakayama H."/>
            <person name="Vries J.D."/>
            <person name="Buschmann H."/>
            <person name="Saint-Marcoux D."/>
            <person name="Ullrich K.K."/>
            <person name="Haas F.B."/>
            <person name="Vanderstraeten L."/>
            <person name="Becker D."/>
            <person name="Lang D."/>
            <person name="Vosolsobe S."/>
            <person name="Rombauts S."/>
            <person name="Wilhelmsson P.K.I."/>
            <person name="Janitza P."/>
            <person name="Kern R."/>
            <person name="Heyl A."/>
            <person name="Rumpler F."/>
            <person name="Villalobos L.I.A.C."/>
            <person name="Clay J.M."/>
            <person name="Skokan R."/>
            <person name="Toyoda A."/>
            <person name="Suzuki Y."/>
            <person name="Kagoshima H."/>
            <person name="Schijlen E."/>
            <person name="Tajeshwar N."/>
            <person name="Catarino B."/>
            <person name="Hetherington A.J."/>
            <person name="Saltykova A."/>
            <person name="Bonnot C."/>
            <person name="Breuninger H."/>
            <person name="Symeonidi A."/>
            <person name="Radhakrishnan G.V."/>
            <person name="Van Nieuwerburgh F."/>
            <person name="Deforce D."/>
            <person name="Chang C."/>
            <person name="Karol K.G."/>
            <person name="Hedrich R."/>
            <person name="Ulvskov P."/>
            <person name="Glockner G."/>
            <person name="Delwiche C.F."/>
            <person name="Petrasek J."/>
            <person name="Van de Peer Y."/>
            <person name="Friml J."/>
            <person name="Beilby M."/>
            <person name="Dolan L."/>
            <person name="Kohara Y."/>
            <person name="Sugano S."/>
            <person name="Fujiyama A."/>
            <person name="Delaux P.-M."/>
            <person name="Quint M."/>
            <person name="TheiBen G."/>
            <person name="Hagemann M."/>
            <person name="Harholt J."/>
            <person name="Dunand C."/>
            <person name="Zachgo S."/>
            <person name="Langdale J."/>
            <person name="Maumus F."/>
            <person name="Straeten D.V.D."/>
            <person name="Gould S.B."/>
            <person name="Rensing S.A."/>
        </authorList>
    </citation>
    <scope>NUCLEOTIDE SEQUENCE [LARGE SCALE GENOMIC DNA]</scope>
    <source>
        <strain evidence="2 3">S276</strain>
    </source>
</reference>
<feature type="compositionally biased region" description="Basic and acidic residues" evidence="1">
    <location>
        <begin position="57"/>
        <end position="74"/>
    </location>
</feature>
<gene>
    <name evidence="2" type="ORF">CBR_g21257</name>
</gene>
<organism evidence="2 3">
    <name type="scientific">Chara braunii</name>
    <name type="common">Braun's stonewort</name>
    <dbReference type="NCBI Taxonomy" id="69332"/>
    <lineage>
        <taxon>Eukaryota</taxon>
        <taxon>Viridiplantae</taxon>
        <taxon>Streptophyta</taxon>
        <taxon>Charophyceae</taxon>
        <taxon>Charales</taxon>
        <taxon>Characeae</taxon>
        <taxon>Chara</taxon>
    </lineage>
</organism>
<dbReference type="AlphaFoldDB" id="A0A388L144"/>
<feature type="compositionally biased region" description="Basic and acidic residues" evidence="1">
    <location>
        <begin position="281"/>
        <end position="291"/>
    </location>
</feature>
<feature type="compositionally biased region" description="Acidic residues" evidence="1">
    <location>
        <begin position="364"/>
        <end position="391"/>
    </location>
</feature>
<protein>
    <submittedName>
        <fullName evidence="2">Uncharacterized protein</fullName>
    </submittedName>
</protein>
<proteinExistence type="predicted"/>
<dbReference type="Gramene" id="GBG76017">
    <property type="protein sequence ID" value="GBG76017"/>
    <property type="gene ID" value="CBR_g21257"/>
</dbReference>
<dbReference type="EMBL" id="BFEA01000235">
    <property type="protein sequence ID" value="GBG76017.1"/>
    <property type="molecule type" value="Genomic_DNA"/>
</dbReference>
<feature type="compositionally biased region" description="Low complexity" evidence="1">
    <location>
        <begin position="170"/>
        <end position="179"/>
    </location>
</feature>
<feature type="region of interest" description="Disordered" evidence="1">
    <location>
        <begin position="57"/>
        <end position="307"/>
    </location>
</feature>
<dbReference type="Proteomes" id="UP000265515">
    <property type="component" value="Unassembled WGS sequence"/>
</dbReference>
<evidence type="ECO:0000313" key="2">
    <source>
        <dbReference type="EMBL" id="GBG76017.1"/>
    </source>
</evidence>